<dbReference type="STRING" id="883156.HMPREF9282_00547"/>
<comment type="caution">
    <text evidence="1">The sequence shown here is derived from an EMBL/GenBank/DDBJ whole genome shotgun (WGS) entry which is preliminary data.</text>
</comment>
<dbReference type="PATRIC" id="fig|883156.3.peg.533"/>
<evidence type="ECO:0000313" key="1">
    <source>
        <dbReference type="EMBL" id="EKU78750.1"/>
    </source>
</evidence>
<name>K9DMZ5_9FIRM</name>
<evidence type="ECO:0000313" key="2">
    <source>
        <dbReference type="Proteomes" id="UP000009891"/>
    </source>
</evidence>
<dbReference type="eggNOG" id="ENOG502Z83S">
    <property type="taxonomic scope" value="Bacteria"/>
</dbReference>
<dbReference type="HOGENOM" id="CLU_443387_0_0_9"/>
<dbReference type="EMBL" id="AHAF01000003">
    <property type="protein sequence ID" value="EKU78750.1"/>
    <property type="molecule type" value="Genomic_DNA"/>
</dbReference>
<proteinExistence type="predicted"/>
<accession>K9DMZ5</accession>
<organism evidence="1 2">
    <name type="scientific">Veillonella seminalis ACS-216-V-Col6b</name>
    <dbReference type="NCBI Taxonomy" id="883156"/>
    <lineage>
        <taxon>Bacteria</taxon>
        <taxon>Bacillati</taxon>
        <taxon>Bacillota</taxon>
        <taxon>Negativicutes</taxon>
        <taxon>Veillonellales</taxon>
        <taxon>Veillonellaceae</taxon>
        <taxon>Veillonella</taxon>
    </lineage>
</organism>
<protein>
    <submittedName>
        <fullName evidence="1">Uncharacterized protein</fullName>
    </submittedName>
</protein>
<dbReference type="Proteomes" id="UP000009891">
    <property type="component" value="Unassembled WGS sequence"/>
</dbReference>
<reference evidence="1 2" key="1">
    <citation type="submission" date="2012-09" db="EMBL/GenBank/DDBJ databases">
        <title>The Genome Sequence of Veillonella ratti ACS-216-V-COL6B.</title>
        <authorList>
            <consortium name="The Broad Institute Genome Sequencing Platform"/>
            <person name="Earl A."/>
            <person name="Ward D."/>
            <person name="Feldgarden M."/>
            <person name="Gevers D."/>
            <person name="Saerens B."/>
            <person name="Vaneechoutte M."/>
            <person name="Walker B."/>
            <person name="Young S.K."/>
            <person name="Zeng Q."/>
            <person name="Gargeya S."/>
            <person name="Fitzgerald M."/>
            <person name="Haas B."/>
            <person name="Abouelleil A."/>
            <person name="Alvarado L."/>
            <person name="Arachchi H.M."/>
            <person name="Berlin A."/>
            <person name="Chapman S.B."/>
            <person name="Goldberg J."/>
            <person name="Griggs A."/>
            <person name="Gujja S."/>
            <person name="Hansen M."/>
            <person name="Howarth C."/>
            <person name="Imamovic A."/>
            <person name="Larimer J."/>
            <person name="McCowen C."/>
            <person name="Montmayeur A."/>
            <person name="Murphy C."/>
            <person name="Neiman D."/>
            <person name="Pearson M."/>
            <person name="Priest M."/>
            <person name="Roberts A."/>
            <person name="Saif S."/>
            <person name="Shea T."/>
            <person name="Sisk P."/>
            <person name="Sykes S."/>
            <person name="Wortman J."/>
            <person name="Nusbaum C."/>
            <person name="Birren B."/>
        </authorList>
    </citation>
    <scope>NUCLEOTIDE SEQUENCE [LARGE SCALE GENOMIC DNA]</scope>
    <source>
        <strain evidence="1 2">ACS-216-V-Col6b</strain>
    </source>
</reference>
<keyword evidence="2" id="KW-1185">Reference proteome</keyword>
<gene>
    <name evidence="1" type="ORF">HMPREF9282_00547</name>
</gene>
<dbReference type="AlphaFoldDB" id="K9DMZ5"/>
<dbReference type="OrthoDB" id="1955672at2"/>
<sequence length="616" mass="71743">MENTLKIYENLVDGRLGYLDGEFINYGAGTYQHMRPSPEFVYIGERPAPKFDKLTKVWHNDEISTIYNLKVTSEGYEYRLSSSCSWVEEKELREIEYQLVKTGLYYDCETDRVRLRALIIEGVHKLAIDRNGKTCTLGDYVKSRDRLWQVQDERIELVIPGMGMYLEFDYENYEVVNKKGVSLISGEPLTDPVEVNGYTVNREDTVVDHGGRRYPYWSKCDFCKTDEKNEHGETIYISYEDIDDDANINTEYGICDNCGQIVLREELFCTEEGDVCETCFENDYSTCECCGRTYHNEHIRLAEDTVYCDDCFEETHFQCMHCGEFYRYEDLEWHESGERICNECGEENYLWDDDRCEYVDPTNAIRDYHDSPDYIYYANGEAEYRPKRGVKYLGVELEIQDGGEDEDKAVELIGTSEEYLFAMHDGSLTRGFEVISMPATIEEHLNGCMPWKNVLPKAYAMGYRGRNGGGLHIHVSKQHFVDDDAIGECVRFVSENFKSICRFGRRKLADGKRWAAPAWEKNKGDEYPTCKGEWLDKAYDKDKYQAVNVSPSLTIEFRLFRSTLGVRHFRAVLQFVDCLTDLANKVDEITFPLIRELAEEKGYEELIHDMNYYHLL</sequence>
<dbReference type="RefSeq" id="WP_006555447.1">
    <property type="nucleotide sequence ID" value="NZ_JH992936.1"/>
</dbReference>